<reference evidence="4" key="1">
    <citation type="submission" date="2019-02" db="EMBL/GenBank/DDBJ databases">
        <title>Glaciihabitans arcticus sp. nov., a psychrotolerant bacterium isolated from polar soil.</title>
        <authorList>
            <person name="Dahal R.H."/>
        </authorList>
    </citation>
    <scope>NUCLEOTIDE SEQUENCE [LARGE SCALE GENOMIC DNA]</scope>
    <source>
        <strain evidence="4">RP-3-7</strain>
    </source>
</reference>
<keyword evidence="2" id="KW-0472">Membrane</keyword>
<accession>A0A4Q9GMJ4</accession>
<keyword evidence="2" id="KW-0812">Transmembrane</keyword>
<keyword evidence="4" id="KW-1185">Reference proteome</keyword>
<dbReference type="Proteomes" id="UP000294194">
    <property type="component" value="Unassembled WGS sequence"/>
</dbReference>
<sequence length="207" mass="21373">MTIAPGTAGGPALAEAPADEGQRRLGWSVGQPMLFETWGVPADSSKRSLSTGESVLPELAEDKAVAKSFFRHPAFIVSISTTIVAVVVGVVMTVMGVLGDGPAKVSDLAITGGEGNVHLTWTGPDVPFSLYVIEPGSDEVLDVSQLVRKGSEAWVPKFADLITDDSCFVVRAAETSGDVTLDPSNLESQGAASVCVADATDATDAPE</sequence>
<feature type="transmembrane region" description="Helical" evidence="2">
    <location>
        <begin position="74"/>
        <end position="98"/>
    </location>
</feature>
<dbReference type="AlphaFoldDB" id="A0A4Q9GMJ4"/>
<evidence type="ECO:0000256" key="1">
    <source>
        <dbReference type="SAM" id="MobiDB-lite"/>
    </source>
</evidence>
<evidence type="ECO:0000256" key="2">
    <source>
        <dbReference type="SAM" id="Phobius"/>
    </source>
</evidence>
<feature type="region of interest" description="Disordered" evidence="1">
    <location>
        <begin position="1"/>
        <end position="22"/>
    </location>
</feature>
<name>A0A4Q9GMJ4_9MICO</name>
<organism evidence="3 4">
    <name type="scientific">Glaciihabitans arcticus</name>
    <dbReference type="NCBI Taxonomy" id="2668039"/>
    <lineage>
        <taxon>Bacteria</taxon>
        <taxon>Bacillati</taxon>
        <taxon>Actinomycetota</taxon>
        <taxon>Actinomycetes</taxon>
        <taxon>Micrococcales</taxon>
        <taxon>Microbacteriaceae</taxon>
        <taxon>Glaciihabitans</taxon>
    </lineage>
</organism>
<proteinExistence type="predicted"/>
<gene>
    <name evidence="3" type="ORF">EYE40_15275</name>
</gene>
<dbReference type="EMBL" id="SISG01000002">
    <property type="protein sequence ID" value="TBN55558.1"/>
    <property type="molecule type" value="Genomic_DNA"/>
</dbReference>
<evidence type="ECO:0000313" key="4">
    <source>
        <dbReference type="Proteomes" id="UP000294194"/>
    </source>
</evidence>
<evidence type="ECO:0000313" key="3">
    <source>
        <dbReference type="EMBL" id="TBN55558.1"/>
    </source>
</evidence>
<keyword evidence="2" id="KW-1133">Transmembrane helix</keyword>
<dbReference type="RefSeq" id="WP_130983129.1">
    <property type="nucleotide sequence ID" value="NZ_SISG01000002.1"/>
</dbReference>
<comment type="caution">
    <text evidence="3">The sequence shown here is derived from an EMBL/GenBank/DDBJ whole genome shotgun (WGS) entry which is preliminary data.</text>
</comment>
<protein>
    <submittedName>
        <fullName evidence="3">Uncharacterized protein</fullName>
    </submittedName>
</protein>